<feature type="compositionally biased region" description="Pro residues" evidence="1">
    <location>
        <begin position="19"/>
        <end position="29"/>
    </location>
</feature>
<evidence type="ECO:0000256" key="1">
    <source>
        <dbReference type="SAM" id="MobiDB-lite"/>
    </source>
</evidence>
<proteinExistence type="predicted"/>
<dbReference type="AlphaFoldDB" id="A0AAV6XL96"/>
<dbReference type="Proteomes" id="UP000826271">
    <property type="component" value="Unassembled WGS sequence"/>
</dbReference>
<evidence type="ECO:0000313" key="3">
    <source>
        <dbReference type="Proteomes" id="UP000826271"/>
    </source>
</evidence>
<gene>
    <name evidence="2" type="ORF">BUALT_Bualt04G0044900</name>
</gene>
<evidence type="ECO:0000313" key="2">
    <source>
        <dbReference type="EMBL" id="KAG8383736.1"/>
    </source>
</evidence>
<feature type="region of interest" description="Disordered" evidence="1">
    <location>
        <begin position="11"/>
        <end position="30"/>
    </location>
</feature>
<name>A0AAV6XL96_9LAMI</name>
<dbReference type="EMBL" id="WHWC01000004">
    <property type="protein sequence ID" value="KAG8383736.1"/>
    <property type="molecule type" value="Genomic_DNA"/>
</dbReference>
<accession>A0AAV6XL96</accession>
<feature type="region of interest" description="Disordered" evidence="1">
    <location>
        <begin position="118"/>
        <end position="147"/>
    </location>
</feature>
<feature type="region of interest" description="Disordered" evidence="1">
    <location>
        <begin position="288"/>
        <end position="324"/>
    </location>
</feature>
<comment type="caution">
    <text evidence="2">The sequence shown here is derived from an EMBL/GenBank/DDBJ whole genome shotgun (WGS) entry which is preliminary data.</text>
</comment>
<organism evidence="2 3">
    <name type="scientific">Buddleja alternifolia</name>
    <dbReference type="NCBI Taxonomy" id="168488"/>
    <lineage>
        <taxon>Eukaryota</taxon>
        <taxon>Viridiplantae</taxon>
        <taxon>Streptophyta</taxon>
        <taxon>Embryophyta</taxon>
        <taxon>Tracheophyta</taxon>
        <taxon>Spermatophyta</taxon>
        <taxon>Magnoliopsida</taxon>
        <taxon>eudicotyledons</taxon>
        <taxon>Gunneridae</taxon>
        <taxon>Pentapetalae</taxon>
        <taxon>asterids</taxon>
        <taxon>lamiids</taxon>
        <taxon>Lamiales</taxon>
        <taxon>Scrophulariaceae</taxon>
        <taxon>Buddlejeae</taxon>
        <taxon>Buddleja</taxon>
    </lineage>
</organism>
<reference evidence="2" key="1">
    <citation type="submission" date="2019-10" db="EMBL/GenBank/DDBJ databases">
        <authorList>
            <person name="Zhang R."/>
            <person name="Pan Y."/>
            <person name="Wang J."/>
            <person name="Ma R."/>
            <person name="Yu S."/>
        </authorList>
    </citation>
    <scope>NUCLEOTIDE SEQUENCE</scope>
    <source>
        <strain evidence="2">LA-IB0</strain>
        <tissue evidence="2">Leaf</tissue>
    </source>
</reference>
<sequence>MRGRCYNMKKGGKNLEPYPSTPLKPPPPTTTTAEIVVLNPAETTTTATAEIVILNPAETTTTTAEIVLKTCLTSVSGAELEVWLVTTAIEGQFSVSAPIAENLSILMHKSSVGHPDDGIETSTTQNATGFTLEDSRGAKPTTPRRPPYTLRRGVKLKIFNCFALRRLGADIRAPGRRAGINLTLAEKLDLFLKFLSLSLFRLPSNNHQISTLKPTLDLPEPPSSTTRRRICRRKTAMSVFSRSKGCIYGLGPFDYSSPPTFSHSYTPPQDDMPDVGAGALVVRVDSPEHVDGSDDLLDDDHILGDDEPVEGGGDHDDVDAMFDD</sequence>
<feature type="compositionally biased region" description="Polar residues" evidence="1">
    <location>
        <begin position="120"/>
        <end position="129"/>
    </location>
</feature>
<keyword evidence="3" id="KW-1185">Reference proteome</keyword>
<protein>
    <submittedName>
        <fullName evidence="2">Uncharacterized protein</fullName>
    </submittedName>
</protein>